<comment type="similarity">
    <text evidence="5">Belongs to the SAT4 family.</text>
</comment>
<organism evidence="9 10">
    <name type="scientific">Talaromyces rugulosus</name>
    <name type="common">Penicillium rugulosum</name>
    <dbReference type="NCBI Taxonomy" id="121627"/>
    <lineage>
        <taxon>Eukaryota</taxon>
        <taxon>Fungi</taxon>
        <taxon>Dikarya</taxon>
        <taxon>Ascomycota</taxon>
        <taxon>Pezizomycotina</taxon>
        <taxon>Eurotiomycetes</taxon>
        <taxon>Eurotiomycetidae</taxon>
        <taxon>Eurotiales</taxon>
        <taxon>Trichocomaceae</taxon>
        <taxon>Talaromyces</taxon>
        <taxon>Talaromyces sect. Islandici</taxon>
    </lineage>
</organism>
<dbReference type="PANTHER" id="PTHR33048:SF47">
    <property type="entry name" value="INTEGRAL MEMBRANE PROTEIN-RELATED"/>
    <property type="match status" value="1"/>
</dbReference>
<dbReference type="Gene3D" id="2.40.70.10">
    <property type="entry name" value="Acid Proteases"/>
    <property type="match status" value="2"/>
</dbReference>
<sequence>MTDKPTQVPAVLGVTCTFWSLAVIIVAVRVFVRTRLVKALGPDDWWMLAAIVLSTFDQSCKIAWCFHGLGMHIEDVGAHDLDSFLMLSYIVPVQYPFALGFVKMSILSFYLRVFPQKIFRHICFGVMGIVVASTVTVALGQAFACTPISDGWKAVPTGSCVDREALQVAGSIINLITDVIVLVLPMKYFYSMALDKTKRYGIMALFSLGLITCVASAYRLSTIPSFYASADKTWNSSSLCIWSCLEVNLSIITASIPSIKSLVSGYMRKSTASKPNSYGTYGSTGRSKRTLGHEEDGWQLVNRENTANASKSDIDGKNSDIHIQSDIHVQSDERVEEDFPSSTNTPVTRAFTERRHILGAVSQDKVRRDSTSSNGSILLANHRPNGDTTLDVYYTLGAQVGNASANLVIDTYSADLVIDQEIYRNGTGEPYPTGFIFSVTYSNGWVFNGETMFWDTVGLYPSFNNRLSQGQNYTFYTPNQTVEVTDIKSYKQLANIPNPQGVIGLAFNTSSGVIDLHNTTEKIPEPHSIIETIAPNLTDRVVGLALQRWGPPGMDIGWWDPSRMDRDICWADSVYAFEAWMVHVESVLLGRNGTNFNGVAYTAVLDSKYPGLLLPLGIANAYFALVPGASQNVYPCGTTLPSLTVILKNDCVVSIPGEALKRLDLGDGKCMMAVESSGSGSTSLTLGIPFFNIMYTVLNYTDQTVGVGQHAGLQDTLDKVHQWETMSPLYRSPTLSPSSARPSSAASPSFKPSTTPTSQPASGTSPPIHT</sequence>
<accession>A0A7H8RA36</accession>
<keyword evidence="4 7" id="KW-0472">Membrane</keyword>
<evidence type="ECO:0000256" key="2">
    <source>
        <dbReference type="ARBA" id="ARBA00022692"/>
    </source>
</evidence>
<dbReference type="InterPro" id="IPR033121">
    <property type="entry name" value="PEPTIDASE_A1"/>
</dbReference>
<dbReference type="InterPro" id="IPR021109">
    <property type="entry name" value="Peptidase_aspartic_dom_sf"/>
</dbReference>
<dbReference type="PROSITE" id="PS51767">
    <property type="entry name" value="PEPTIDASE_A1"/>
    <property type="match status" value="1"/>
</dbReference>
<evidence type="ECO:0000256" key="5">
    <source>
        <dbReference type="ARBA" id="ARBA00038359"/>
    </source>
</evidence>
<feature type="transmembrane region" description="Helical" evidence="7">
    <location>
        <begin position="202"/>
        <end position="220"/>
    </location>
</feature>
<dbReference type="GeneID" id="55997948"/>
<feature type="transmembrane region" description="Helical" evidence="7">
    <location>
        <begin position="122"/>
        <end position="144"/>
    </location>
</feature>
<dbReference type="InterPro" id="IPR052337">
    <property type="entry name" value="SAT4-like"/>
</dbReference>
<dbReference type="KEGG" id="trg:TRUGW13939_10468"/>
<dbReference type="OrthoDB" id="5413793at2759"/>
<feature type="transmembrane region" description="Helical" evidence="7">
    <location>
        <begin position="172"/>
        <end position="190"/>
    </location>
</feature>
<dbReference type="RefSeq" id="XP_035349473.1">
    <property type="nucleotide sequence ID" value="XM_035493580.1"/>
</dbReference>
<feature type="transmembrane region" description="Helical" evidence="7">
    <location>
        <begin position="84"/>
        <end position="110"/>
    </location>
</feature>
<gene>
    <name evidence="9" type="ORF">TRUGW13939_10468</name>
</gene>
<dbReference type="Proteomes" id="UP000509510">
    <property type="component" value="Chromosome VI"/>
</dbReference>
<keyword evidence="3 7" id="KW-1133">Transmembrane helix</keyword>
<dbReference type="InterPro" id="IPR049326">
    <property type="entry name" value="Rhodopsin_dom_fungi"/>
</dbReference>
<evidence type="ECO:0000313" key="10">
    <source>
        <dbReference type="Proteomes" id="UP000509510"/>
    </source>
</evidence>
<feature type="compositionally biased region" description="Polar residues" evidence="6">
    <location>
        <begin position="761"/>
        <end position="770"/>
    </location>
</feature>
<feature type="transmembrane region" description="Helical" evidence="7">
    <location>
        <begin position="12"/>
        <end position="32"/>
    </location>
</feature>
<dbReference type="AlphaFoldDB" id="A0A7H8RA36"/>
<evidence type="ECO:0000256" key="3">
    <source>
        <dbReference type="ARBA" id="ARBA00022989"/>
    </source>
</evidence>
<dbReference type="SUPFAM" id="SSF50630">
    <property type="entry name" value="Acid proteases"/>
    <property type="match status" value="1"/>
</dbReference>
<dbReference type="EMBL" id="CP055903">
    <property type="protein sequence ID" value="QKX63299.1"/>
    <property type="molecule type" value="Genomic_DNA"/>
</dbReference>
<evidence type="ECO:0000259" key="8">
    <source>
        <dbReference type="PROSITE" id="PS51767"/>
    </source>
</evidence>
<keyword evidence="10" id="KW-1185">Reference proteome</keyword>
<dbReference type="PANTHER" id="PTHR33048">
    <property type="entry name" value="PTH11-LIKE INTEGRAL MEMBRANE PROTEIN (AFU_ORTHOLOGUE AFUA_5G11245)"/>
    <property type="match status" value="1"/>
</dbReference>
<feature type="transmembrane region" description="Helical" evidence="7">
    <location>
        <begin position="44"/>
        <end position="64"/>
    </location>
</feature>
<name>A0A7H8RA36_TALRU</name>
<dbReference type="GO" id="GO:0016020">
    <property type="term" value="C:membrane"/>
    <property type="evidence" value="ECO:0007669"/>
    <property type="project" value="UniProtKB-SubCell"/>
</dbReference>
<protein>
    <recommendedName>
        <fullName evidence="8">Peptidase A1 domain-containing protein</fullName>
    </recommendedName>
</protein>
<comment type="subcellular location">
    <subcellularLocation>
        <location evidence="1">Membrane</location>
        <topology evidence="1">Multi-pass membrane protein</topology>
    </subcellularLocation>
</comment>
<feature type="compositionally biased region" description="Low complexity" evidence="6">
    <location>
        <begin position="732"/>
        <end position="760"/>
    </location>
</feature>
<keyword evidence="2 7" id="KW-0812">Transmembrane</keyword>
<reference evidence="10" key="1">
    <citation type="submission" date="2020-06" db="EMBL/GenBank/DDBJ databases">
        <title>A chromosome-scale genome assembly of Talaromyces rugulosus W13939.</title>
        <authorList>
            <person name="Wang B."/>
            <person name="Guo L."/>
            <person name="Ye K."/>
            <person name="Wang L."/>
        </authorList>
    </citation>
    <scope>NUCLEOTIDE SEQUENCE [LARGE SCALE GENOMIC DNA]</scope>
    <source>
        <strain evidence="10">W13939</strain>
    </source>
</reference>
<dbReference type="Pfam" id="PF20684">
    <property type="entry name" value="Fung_rhodopsin"/>
    <property type="match status" value="1"/>
</dbReference>
<evidence type="ECO:0000256" key="4">
    <source>
        <dbReference type="ARBA" id="ARBA00023136"/>
    </source>
</evidence>
<evidence type="ECO:0000256" key="6">
    <source>
        <dbReference type="SAM" id="MobiDB-lite"/>
    </source>
</evidence>
<evidence type="ECO:0000313" key="9">
    <source>
        <dbReference type="EMBL" id="QKX63299.1"/>
    </source>
</evidence>
<evidence type="ECO:0000256" key="7">
    <source>
        <dbReference type="SAM" id="Phobius"/>
    </source>
</evidence>
<feature type="region of interest" description="Disordered" evidence="6">
    <location>
        <begin position="730"/>
        <end position="770"/>
    </location>
</feature>
<feature type="domain" description="Peptidase A1" evidence="8">
    <location>
        <begin position="394"/>
        <end position="708"/>
    </location>
</feature>
<evidence type="ECO:0000256" key="1">
    <source>
        <dbReference type="ARBA" id="ARBA00004141"/>
    </source>
</evidence>
<proteinExistence type="inferred from homology"/>